<dbReference type="Pfam" id="PF17919">
    <property type="entry name" value="RT_RNaseH_2"/>
    <property type="match status" value="1"/>
</dbReference>
<evidence type="ECO:0000259" key="9">
    <source>
        <dbReference type="Pfam" id="PF17919"/>
    </source>
</evidence>
<organism evidence="11 12">
    <name type="scientific">Drosophila albomicans</name>
    <name type="common">Fruit fly</name>
    <dbReference type="NCBI Taxonomy" id="7291"/>
    <lineage>
        <taxon>Eukaryota</taxon>
        <taxon>Metazoa</taxon>
        <taxon>Ecdysozoa</taxon>
        <taxon>Arthropoda</taxon>
        <taxon>Hexapoda</taxon>
        <taxon>Insecta</taxon>
        <taxon>Pterygota</taxon>
        <taxon>Neoptera</taxon>
        <taxon>Endopterygota</taxon>
        <taxon>Diptera</taxon>
        <taxon>Brachycera</taxon>
        <taxon>Muscomorpha</taxon>
        <taxon>Ephydroidea</taxon>
        <taxon>Drosophilidae</taxon>
        <taxon>Drosophila</taxon>
    </lineage>
</organism>
<keyword evidence="7" id="KW-0511">Multifunctional enzyme</keyword>
<feature type="compositionally biased region" description="Acidic residues" evidence="8">
    <location>
        <begin position="54"/>
        <end position="129"/>
    </location>
</feature>
<evidence type="ECO:0000313" key="12">
    <source>
        <dbReference type="RefSeq" id="XP_051862798.1"/>
    </source>
</evidence>
<evidence type="ECO:0000256" key="4">
    <source>
        <dbReference type="ARBA" id="ARBA00022722"/>
    </source>
</evidence>
<dbReference type="SUPFAM" id="SSF56672">
    <property type="entry name" value="DNA/RNA polymerases"/>
    <property type="match status" value="1"/>
</dbReference>
<evidence type="ECO:0000256" key="7">
    <source>
        <dbReference type="ARBA" id="ARBA00023268"/>
    </source>
</evidence>
<accession>A0A9C6WGY4</accession>
<keyword evidence="6" id="KW-0695">RNA-directed DNA polymerase</keyword>
<dbReference type="Proteomes" id="UP000515160">
    <property type="component" value="Chromosome 2R"/>
</dbReference>
<feature type="domain" description="Integrase zinc-binding" evidence="10">
    <location>
        <begin position="365"/>
        <end position="407"/>
    </location>
</feature>
<dbReference type="PANTHER" id="PTHR37984">
    <property type="entry name" value="PROTEIN CBG26694"/>
    <property type="match status" value="1"/>
</dbReference>
<sequence length="565" mass="65437">MRKIVDEDSVMYKRVRVQDKKFVAFFDSGSKYNIMNDVSYKIRKVNNNSNNNNNEDDEDDEDNNDEDDNDEDDDDNNNDDDENDENGDDNYNEDDDDNNDDDDENDEEEDNNDEHEDDEENDDEVDVVENGDKNIDDGDEEDEDNDDNDDDNNDDDDNNNEDDDKDNDDECDENNDDEDDDDEENDDELDDVENGDKNIDDRALSAINSLKSLITMKPVLKIFNPKHEIELHTDASIDGFGAVLLQKSPDDGSGHPVYYMSKKTPDAERRLTSYELELLAVVVALRKFRVYLLGEHFKLISDCDASIKSMNTDDNVYSRLKSIQVQDDELKAIIDVLRDRSSHNNYFMKGGLLHKLIDDNELIVVPLSMQREIIKSAHERGHFSVKKTKEIIGRQYHTPKLEQKIQQQTINSTYRRSTHATRFELLFDIKMHTKDDLILKQIIADEMIQMFNDNRDELRMQAKQQIANIQDENKRSYNLRRKPATTYKVNDLVAIKRTQLGGGLKLKAKYFGPYRVTKSKPNDTYDVTKDAVFYEGPRQTTTCAEFMKPWVPDGDCNDDAFEANE</sequence>
<evidence type="ECO:0000256" key="5">
    <source>
        <dbReference type="ARBA" id="ARBA00022759"/>
    </source>
</evidence>
<keyword evidence="5" id="KW-0378">Hydrolase</keyword>
<evidence type="ECO:0000256" key="2">
    <source>
        <dbReference type="ARBA" id="ARBA00022679"/>
    </source>
</evidence>
<feature type="domain" description="Reverse transcriptase/retrotransposon-derived protein RNase H-like" evidence="9">
    <location>
        <begin position="202"/>
        <end position="298"/>
    </location>
</feature>
<dbReference type="InterPro" id="IPR041588">
    <property type="entry name" value="Integrase_H2C2"/>
</dbReference>
<gene>
    <name evidence="12" type="primary">LOC127565914</name>
</gene>
<evidence type="ECO:0000256" key="6">
    <source>
        <dbReference type="ARBA" id="ARBA00022918"/>
    </source>
</evidence>
<dbReference type="GO" id="GO:0004519">
    <property type="term" value="F:endonuclease activity"/>
    <property type="evidence" value="ECO:0007669"/>
    <property type="project" value="UniProtKB-KW"/>
</dbReference>
<dbReference type="Gene3D" id="3.10.20.370">
    <property type="match status" value="1"/>
</dbReference>
<evidence type="ECO:0000259" key="10">
    <source>
        <dbReference type="Pfam" id="PF17921"/>
    </source>
</evidence>
<reference evidence="12" key="1">
    <citation type="submission" date="2025-08" db="UniProtKB">
        <authorList>
            <consortium name="RefSeq"/>
        </authorList>
    </citation>
    <scope>IDENTIFICATION</scope>
    <source>
        <strain evidence="12">15112-1751.03</strain>
        <tissue evidence="12">Whole Adult</tissue>
    </source>
</reference>
<dbReference type="EC" id="2.7.7.49" evidence="1"/>
<name>A0A9C6WGY4_DROAB</name>
<dbReference type="GeneID" id="127565914"/>
<evidence type="ECO:0000256" key="3">
    <source>
        <dbReference type="ARBA" id="ARBA00022695"/>
    </source>
</evidence>
<dbReference type="GO" id="GO:0003964">
    <property type="term" value="F:RNA-directed DNA polymerase activity"/>
    <property type="evidence" value="ECO:0007669"/>
    <property type="project" value="UniProtKB-KW"/>
</dbReference>
<protein>
    <recommendedName>
        <fullName evidence="1">RNA-directed DNA polymerase</fullName>
        <ecNumber evidence="1">2.7.7.49</ecNumber>
    </recommendedName>
</protein>
<evidence type="ECO:0000256" key="8">
    <source>
        <dbReference type="SAM" id="MobiDB-lite"/>
    </source>
</evidence>
<dbReference type="CDD" id="cd09274">
    <property type="entry name" value="RNase_HI_RT_Ty3"/>
    <property type="match status" value="1"/>
</dbReference>
<dbReference type="InterPro" id="IPR041577">
    <property type="entry name" value="RT_RNaseH_2"/>
</dbReference>
<keyword evidence="2" id="KW-0808">Transferase</keyword>
<dbReference type="AlphaFoldDB" id="A0A9C6WGY4"/>
<feature type="region of interest" description="Disordered" evidence="8">
    <location>
        <begin position="44"/>
        <end position="197"/>
    </location>
</feature>
<dbReference type="OrthoDB" id="8057740at2759"/>
<keyword evidence="11" id="KW-1185">Reference proteome</keyword>
<dbReference type="InterPro" id="IPR043502">
    <property type="entry name" value="DNA/RNA_pol_sf"/>
</dbReference>
<dbReference type="RefSeq" id="XP_051862798.1">
    <property type="nucleotide sequence ID" value="XM_052006838.1"/>
</dbReference>
<keyword evidence="3" id="KW-0548">Nucleotidyltransferase</keyword>
<dbReference type="PANTHER" id="PTHR37984:SF5">
    <property type="entry name" value="PROTEIN NYNRIN-LIKE"/>
    <property type="match status" value="1"/>
</dbReference>
<feature type="compositionally biased region" description="Acidic residues" evidence="8">
    <location>
        <begin position="137"/>
        <end position="193"/>
    </location>
</feature>
<keyword evidence="5" id="KW-0255">Endonuclease</keyword>
<dbReference type="Pfam" id="PF17921">
    <property type="entry name" value="Integrase_H2C2"/>
    <property type="match status" value="1"/>
</dbReference>
<dbReference type="Gene3D" id="1.10.340.70">
    <property type="match status" value="1"/>
</dbReference>
<keyword evidence="4" id="KW-0540">Nuclease</keyword>
<dbReference type="FunFam" id="3.10.20.370:FF:000001">
    <property type="entry name" value="Retrovirus-related Pol polyprotein from transposon 17.6-like protein"/>
    <property type="match status" value="1"/>
</dbReference>
<evidence type="ECO:0000256" key="1">
    <source>
        <dbReference type="ARBA" id="ARBA00012493"/>
    </source>
</evidence>
<proteinExistence type="predicted"/>
<dbReference type="InterPro" id="IPR050951">
    <property type="entry name" value="Retrovirus_Pol_polyprotein"/>
</dbReference>
<evidence type="ECO:0000313" key="11">
    <source>
        <dbReference type="Proteomes" id="UP000515160"/>
    </source>
</evidence>